<dbReference type="InterPro" id="IPR002182">
    <property type="entry name" value="NB-ARC"/>
</dbReference>
<evidence type="ECO:0000259" key="2">
    <source>
        <dbReference type="Pfam" id="PF00931"/>
    </source>
</evidence>
<feature type="domain" description="NB-ARC" evidence="2">
    <location>
        <begin position="22"/>
        <end position="104"/>
    </location>
</feature>
<proteinExistence type="predicted"/>
<dbReference type="EMBL" id="JABEZW010000009">
    <property type="protein sequence ID" value="MBA0776067.1"/>
    <property type="molecule type" value="Genomic_DNA"/>
</dbReference>
<accession>A0A7J9ESR9</accession>
<sequence length="104" mass="12221">YKVFRFRVTSLRFKIRVRGSSVQDKNLSKSCANVKKKFIVKKFLIILDDLWNQWGDEDLKNIGIPLVENDKGSKVILTTREQNVCKYIRCEHMVQLNVMDDDEA</sequence>
<dbReference type="PANTHER" id="PTHR36766:SF64">
    <property type="entry name" value="OS12G0206100 PROTEIN"/>
    <property type="match status" value="1"/>
</dbReference>
<dbReference type="Proteomes" id="UP000593568">
    <property type="component" value="Unassembled WGS sequence"/>
</dbReference>
<protein>
    <recommendedName>
        <fullName evidence="2">NB-ARC domain-containing protein</fullName>
    </recommendedName>
</protein>
<dbReference type="GO" id="GO:0006952">
    <property type="term" value="P:defense response"/>
    <property type="evidence" value="ECO:0007669"/>
    <property type="project" value="UniProtKB-KW"/>
</dbReference>
<comment type="caution">
    <text evidence="3">The sequence shown here is derived from an EMBL/GenBank/DDBJ whole genome shotgun (WGS) entry which is preliminary data.</text>
</comment>
<keyword evidence="1" id="KW-0611">Plant defense</keyword>
<keyword evidence="4" id="KW-1185">Reference proteome</keyword>
<dbReference type="InterPro" id="IPR027417">
    <property type="entry name" value="P-loop_NTPase"/>
</dbReference>
<dbReference type="AlphaFoldDB" id="A0A7J9ESR9"/>
<evidence type="ECO:0000313" key="3">
    <source>
        <dbReference type="EMBL" id="MBA0776067.1"/>
    </source>
</evidence>
<name>A0A7J9ESR9_9ROSI</name>
<organism evidence="3 4">
    <name type="scientific">Gossypium trilobum</name>
    <dbReference type="NCBI Taxonomy" id="34281"/>
    <lineage>
        <taxon>Eukaryota</taxon>
        <taxon>Viridiplantae</taxon>
        <taxon>Streptophyta</taxon>
        <taxon>Embryophyta</taxon>
        <taxon>Tracheophyta</taxon>
        <taxon>Spermatophyta</taxon>
        <taxon>Magnoliopsida</taxon>
        <taxon>eudicotyledons</taxon>
        <taxon>Gunneridae</taxon>
        <taxon>Pentapetalae</taxon>
        <taxon>rosids</taxon>
        <taxon>malvids</taxon>
        <taxon>Malvales</taxon>
        <taxon>Malvaceae</taxon>
        <taxon>Malvoideae</taxon>
        <taxon>Gossypium</taxon>
    </lineage>
</organism>
<evidence type="ECO:0000313" key="4">
    <source>
        <dbReference type="Proteomes" id="UP000593568"/>
    </source>
</evidence>
<feature type="non-terminal residue" evidence="3">
    <location>
        <position position="1"/>
    </location>
</feature>
<dbReference type="GO" id="GO:0043531">
    <property type="term" value="F:ADP binding"/>
    <property type="evidence" value="ECO:0007669"/>
    <property type="project" value="InterPro"/>
</dbReference>
<dbReference type="Pfam" id="PF00931">
    <property type="entry name" value="NB-ARC"/>
    <property type="match status" value="1"/>
</dbReference>
<dbReference type="Gene3D" id="3.40.50.300">
    <property type="entry name" value="P-loop containing nucleotide triphosphate hydrolases"/>
    <property type="match status" value="1"/>
</dbReference>
<gene>
    <name evidence="3" type="ORF">Gotri_011121</name>
</gene>
<reference evidence="3 4" key="1">
    <citation type="journal article" date="2019" name="Genome Biol. Evol.">
        <title>Insights into the evolution of the New World diploid cottons (Gossypium, subgenus Houzingenia) based on genome sequencing.</title>
        <authorList>
            <person name="Grover C.E."/>
            <person name="Arick M.A. 2nd"/>
            <person name="Thrash A."/>
            <person name="Conover J.L."/>
            <person name="Sanders W.S."/>
            <person name="Peterson D.G."/>
            <person name="Frelichowski J.E."/>
            <person name="Scheffler J.A."/>
            <person name="Scheffler B.E."/>
            <person name="Wendel J.F."/>
        </authorList>
    </citation>
    <scope>NUCLEOTIDE SEQUENCE [LARGE SCALE GENOMIC DNA]</scope>
    <source>
        <strain evidence="3">8</strain>
        <tissue evidence="3">Leaf</tissue>
    </source>
</reference>
<dbReference type="SUPFAM" id="SSF52540">
    <property type="entry name" value="P-loop containing nucleoside triphosphate hydrolases"/>
    <property type="match status" value="1"/>
</dbReference>
<dbReference type="PANTHER" id="PTHR36766">
    <property type="entry name" value="PLANT BROAD-SPECTRUM MILDEW RESISTANCE PROTEIN RPW8"/>
    <property type="match status" value="1"/>
</dbReference>
<evidence type="ECO:0000256" key="1">
    <source>
        <dbReference type="ARBA" id="ARBA00022821"/>
    </source>
</evidence>